<dbReference type="AlphaFoldDB" id="A0A0N0U538"/>
<evidence type="ECO:0000313" key="1">
    <source>
        <dbReference type="EMBL" id="KOX73174.1"/>
    </source>
</evidence>
<organism evidence="1 2">
    <name type="scientific">Melipona quadrifasciata</name>
    <dbReference type="NCBI Taxonomy" id="166423"/>
    <lineage>
        <taxon>Eukaryota</taxon>
        <taxon>Metazoa</taxon>
        <taxon>Ecdysozoa</taxon>
        <taxon>Arthropoda</taxon>
        <taxon>Hexapoda</taxon>
        <taxon>Insecta</taxon>
        <taxon>Pterygota</taxon>
        <taxon>Neoptera</taxon>
        <taxon>Endopterygota</taxon>
        <taxon>Hymenoptera</taxon>
        <taxon>Apocrita</taxon>
        <taxon>Aculeata</taxon>
        <taxon>Apoidea</taxon>
        <taxon>Anthophila</taxon>
        <taxon>Apidae</taxon>
        <taxon>Melipona</taxon>
    </lineage>
</organism>
<accession>A0A0N0U538</accession>
<name>A0A0N0U538_9HYME</name>
<evidence type="ECO:0000313" key="2">
    <source>
        <dbReference type="Proteomes" id="UP000053105"/>
    </source>
</evidence>
<dbReference type="Proteomes" id="UP000053105">
    <property type="component" value="Unassembled WGS sequence"/>
</dbReference>
<gene>
    <name evidence="1" type="ORF">WN51_14661</name>
</gene>
<sequence length="156" mass="17604">MKEKSVPNFDSREAATSTKSTSRVLVASVVNGVTERQIGDGVFEDHETIENMNHNPRYSSQYFTDQGDMYTIWSLVMVRNQLPAQVINEGTLKSRKPDYLDKICRKSRRRISNELPTMSARFVLIEKTHGSRSAKLATSNSINAVDNEATDVYEIA</sequence>
<dbReference type="EMBL" id="KQ435803">
    <property type="protein sequence ID" value="KOX73174.1"/>
    <property type="molecule type" value="Genomic_DNA"/>
</dbReference>
<reference evidence="1 2" key="1">
    <citation type="submission" date="2015-07" db="EMBL/GenBank/DDBJ databases">
        <title>The genome of Melipona quadrifasciata.</title>
        <authorList>
            <person name="Pan H."/>
            <person name="Kapheim K."/>
        </authorList>
    </citation>
    <scope>NUCLEOTIDE SEQUENCE [LARGE SCALE GENOMIC DNA]</scope>
    <source>
        <strain evidence="1">0111107301</strain>
        <tissue evidence="1">Whole body</tissue>
    </source>
</reference>
<keyword evidence="2" id="KW-1185">Reference proteome</keyword>
<proteinExistence type="predicted"/>
<protein>
    <submittedName>
        <fullName evidence="1">Uncharacterized protein</fullName>
    </submittedName>
</protein>